<comment type="caution">
    <text evidence="2">The sequence shown here is derived from an EMBL/GenBank/DDBJ whole genome shotgun (WGS) entry which is preliminary data.</text>
</comment>
<keyword evidence="3" id="KW-1185">Reference proteome</keyword>
<evidence type="ECO:0000313" key="2">
    <source>
        <dbReference type="EMBL" id="MEZ0166699.1"/>
    </source>
</evidence>
<protein>
    <submittedName>
        <fullName evidence="2">Uncharacterized protein</fullName>
    </submittedName>
</protein>
<dbReference type="Proteomes" id="UP001565927">
    <property type="component" value="Unassembled WGS sequence"/>
</dbReference>
<evidence type="ECO:0000256" key="1">
    <source>
        <dbReference type="SAM" id="MobiDB-lite"/>
    </source>
</evidence>
<feature type="region of interest" description="Disordered" evidence="1">
    <location>
        <begin position="56"/>
        <end position="94"/>
    </location>
</feature>
<gene>
    <name evidence="2" type="ORF">AB2L27_18225</name>
</gene>
<dbReference type="EMBL" id="JBGFTU010000026">
    <property type="protein sequence ID" value="MEZ0166699.1"/>
    <property type="molecule type" value="Genomic_DNA"/>
</dbReference>
<evidence type="ECO:0000313" key="3">
    <source>
        <dbReference type="Proteomes" id="UP001565927"/>
    </source>
</evidence>
<organism evidence="2 3">
    <name type="scientific">Kineococcus halophytocola</name>
    <dbReference type="NCBI Taxonomy" id="3234027"/>
    <lineage>
        <taxon>Bacteria</taxon>
        <taxon>Bacillati</taxon>
        <taxon>Actinomycetota</taxon>
        <taxon>Actinomycetes</taxon>
        <taxon>Kineosporiales</taxon>
        <taxon>Kineosporiaceae</taxon>
        <taxon>Kineococcus</taxon>
    </lineage>
</organism>
<reference evidence="2 3" key="1">
    <citation type="submission" date="2024-07" db="EMBL/GenBank/DDBJ databases">
        <authorList>
            <person name="Thanompreechachai J."/>
            <person name="Duangmal K."/>
        </authorList>
    </citation>
    <scope>NUCLEOTIDE SEQUENCE [LARGE SCALE GENOMIC DNA]</scope>
    <source>
        <strain evidence="2 3">LSe6-4</strain>
    </source>
</reference>
<name>A0ABV4H6H3_9ACTN</name>
<proteinExistence type="predicted"/>
<dbReference type="RefSeq" id="WP_370442913.1">
    <property type="nucleotide sequence ID" value="NZ_JBGFTU010000026.1"/>
</dbReference>
<accession>A0ABV4H6H3</accession>
<sequence length="94" mass="9652">MRRSPSTRLLVALDAAPEGGAPEPRGSAAVHLAGWPDSPDPAGALHLAVRLAVVSRSDSWDRAPGNRLRRLAGAPSAGGPKRSPGPGENFTPQS</sequence>